<dbReference type="Proteomes" id="UP000814033">
    <property type="component" value="Unassembled WGS sequence"/>
</dbReference>
<evidence type="ECO:0000313" key="1">
    <source>
        <dbReference type="EMBL" id="KAI0044077.1"/>
    </source>
</evidence>
<dbReference type="EMBL" id="MU275995">
    <property type="protein sequence ID" value="KAI0044077.1"/>
    <property type="molecule type" value="Genomic_DNA"/>
</dbReference>
<protein>
    <submittedName>
        <fullName evidence="1">Uncharacterized protein</fullName>
    </submittedName>
</protein>
<proteinExistence type="predicted"/>
<gene>
    <name evidence="1" type="ORF">FA95DRAFT_305538</name>
</gene>
<keyword evidence="2" id="KW-1185">Reference proteome</keyword>
<sequence length="120" mass="11817">MYLVRRPLLPAREASGGRRDGGQVRFGGRAAYCHRQRASCNAGGAAAGSGAGLALSGGGGVLHAGEGGVCAGEKGARGALGATSGGGDEGCPCPNDCQTRCQCHTNTIYTVAGPLVCLAR</sequence>
<reference evidence="1" key="1">
    <citation type="submission" date="2021-02" db="EMBL/GenBank/DDBJ databases">
        <authorList>
            <consortium name="DOE Joint Genome Institute"/>
            <person name="Ahrendt S."/>
            <person name="Looney B.P."/>
            <person name="Miyauchi S."/>
            <person name="Morin E."/>
            <person name="Drula E."/>
            <person name="Courty P.E."/>
            <person name="Chicoki N."/>
            <person name="Fauchery L."/>
            <person name="Kohler A."/>
            <person name="Kuo A."/>
            <person name="Labutti K."/>
            <person name="Pangilinan J."/>
            <person name="Lipzen A."/>
            <person name="Riley R."/>
            <person name="Andreopoulos W."/>
            <person name="He G."/>
            <person name="Johnson J."/>
            <person name="Barry K.W."/>
            <person name="Grigoriev I.V."/>
            <person name="Nagy L."/>
            <person name="Hibbett D."/>
            <person name="Henrissat B."/>
            <person name="Matheny P.B."/>
            <person name="Labbe J."/>
            <person name="Martin F."/>
        </authorList>
    </citation>
    <scope>NUCLEOTIDE SEQUENCE</scope>
    <source>
        <strain evidence="1">FP105234-sp</strain>
    </source>
</reference>
<accession>A0ACB8RJW5</accession>
<organism evidence="1 2">
    <name type="scientific">Auriscalpium vulgare</name>
    <dbReference type="NCBI Taxonomy" id="40419"/>
    <lineage>
        <taxon>Eukaryota</taxon>
        <taxon>Fungi</taxon>
        <taxon>Dikarya</taxon>
        <taxon>Basidiomycota</taxon>
        <taxon>Agaricomycotina</taxon>
        <taxon>Agaricomycetes</taxon>
        <taxon>Russulales</taxon>
        <taxon>Auriscalpiaceae</taxon>
        <taxon>Auriscalpium</taxon>
    </lineage>
</organism>
<reference evidence="1" key="2">
    <citation type="journal article" date="2022" name="New Phytol.">
        <title>Evolutionary transition to the ectomycorrhizal habit in the genomes of a hyperdiverse lineage of mushroom-forming fungi.</title>
        <authorList>
            <person name="Looney B."/>
            <person name="Miyauchi S."/>
            <person name="Morin E."/>
            <person name="Drula E."/>
            <person name="Courty P.E."/>
            <person name="Kohler A."/>
            <person name="Kuo A."/>
            <person name="LaButti K."/>
            <person name="Pangilinan J."/>
            <person name="Lipzen A."/>
            <person name="Riley R."/>
            <person name="Andreopoulos W."/>
            <person name="He G."/>
            <person name="Johnson J."/>
            <person name="Nolan M."/>
            <person name="Tritt A."/>
            <person name="Barry K.W."/>
            <person name="Grigoriev I.V."/>
            <person name="Nagy L.G."/>
            <person name="Hibbett D."/>
            <person name="Henrissat B."/>
            <person name="Matheny P.B."/>
            <person name="Labbe J."/>
            <person name="Martin F.M."/>
        </authorList>
    </citation>
    <scope>NUCLEOTIDE SEQUENCE</scope>
    <source>
        <strain evidence="1">FP105234-sp</strain>
    </source>
</reference>
<evidence type="ECO:0000313" key="2">
    <source>
        <dbReference type="Proteomes" id="UP000814033"/>
    </source>
</evidence>
<comment type="caution">
    <text evidence="1">The sequence shown here is derived from an EMBL/GenBank/DDBJ whole genome shotgun (WGS) entry which is preliminary data.</text>
</comment>
<name>A0ACB8RJW5_9AGAM</name>